<dbReference type="EMBL" id="JABDTM020006019">
    <property type="protein sequence ID" value="KAH0821831.1"/>
    <property type="molecule type" value="Genomic_DNA"/>
</dbReference>
<reference evidence="1" key="1">
    <citation type="journal article" date="2020" name="J Insects Food Feed">
        <title>The yellow mealworm (Tenebrio molitor) genome: a resource for the emerging insects as food and feed industry.</title>
        <authorList>
            <person name="Eriksson T."/>
            <person name="Andere A."/>
            <person name="Kelstrup H."/>
            <person name="Emery V."/>
            <person name="Picard C."/>
        </authorList>
    </citation>
    <scope>NUCLEOTIDE SEQUENCE</scope>
    <source>
        <strain evidence="1">Stoneville</strain>
        <tissue evidence="1">Whole head</tissue>
    </source>
</reference>
<keyword evidence="2" id="KW-1185">Reference proteome</keyword>
<dbReference type="Proteomes" id="UP000719412">
    <property type="component" value="Unassembled WGS sequence"/>
</dbReference>
<organism evidence="1 2">
    <name type="scientific">Tenebrio molitor</name>
    <name type="common">Yellow mealworm beetle</name>
    <dbReference type="NCBI Taxonomy" id="7067"/>
    <lineage>
        <taxon>Eukaryota</taxon>
        <taxon>Metazoa</taxon>
        <taxon>Ecdysozoa</taxon>
        <taxon>Arthropoda</taxon>
        <taxon>Hexapoda</taxon>
        <taxon>Insecta</taxon>
        <taxon>Pterygota</taxon>
        <taxon>Neoptera</taxon>
        <taxon>Endopterygota</taxon>
        <taxon>Coleoptera</taxon>
        <taxon>Polyphaga</taxon>
        <taxon>Cucujiformia</taxon>
        <taxon>Tenebrionidae</taxon>
        <taxon>Tenebrio</taxon>
    </lineage>
</organism>
<sequence>MGGLELLVPVWLDSPGVCPSGDVVQVDPSGDHGVSLACPHGDVVGEESGLHPGGICYRKISAVYNVEKGEKDGALGDPCLKKKGVDELDEIGVYWDFYEFLDQPVMPDPVEGPLYVQEDGKSVLLQIGVPGDRNSNCSGGRRLLISRKFFRRVERIFSKTFPAMFRREMGRYERGLVGSFPGLGIMTVVACFQARGKWWARMQLLKIAVRATMAVRGRFLNMGALSSSGPGTFLLFNSLMCASTSSGRTSTTRESSSGRRRRRWLEGLRRKLLTLLITCAKKSVVEMGVVGDLVDLFEGSGEAIRFFEGGVYDCVVPNEVVDRDGFLSCQSLELSPELHSVPVVEESTRVDPLLLTETVQDFGELCDLAVDSREIVCRCDDREIVGNELLEFLAIGLFEVGDWDESRGGGGPSKRKCVFNGT</sequence>
<protein>
    <submittedName>
        <fullName evidence="1">Uncharacterized protein</fullName>
    </submittedName>
</protein>
<evidence type="ECO:0000313" key="2">
    <source>
        <dbReference type="Proteomes" id="UP000719412"/>
    </source>
</evidence>
<accession>A0A8J6HY34</accession>
<reference evidence="1" key="2">
    <citation type="submission" date="2021-08" db="EMBL/GenBank/DDBJ databases">
        <authorList>
            <person name="Eriksson T."/>
        </authorList>
    </citation>
    <scope>NUCLEOTIDE SEQUENCE</scope>
    <source>
        <strain evidence="1">Stoneville</strain>
        <tissue evidence="1">Whole head</tissue>
    </source>
</reference>
<gene>
    <name evidence="1" type="ORF">GEV33_000960</name>
</gene>
<comment type="caution">
    <text evidence="1">The sequence shown here is derived from an EMBL/GenBank/DDBJ whole genome shotgun (WGS) entry which is preliminary data.</text>
</comment>
<proteinExistence type="predicted"/>
<name>A0A8J6HY34_TENMO</name>
<dbReference type="AlphaFoldDB" id="A0A8J6HY34"/>
<evidence type="ECO:0000313" key="1">
    <source>
        <dbReference type="EMBL" id="KAH0821831.1"/>
    </source>
</evidence>